<dbReference type="KEGG" id="fra:Francci3_1915"/>
<feature type="region of interest" description="Disordered" evidence="1">
    <location>
        <begin position="106"/>
        <end position="191"/>
    </location>
</feature>
<reference evidence="2 3" key="1">
    <citation type="journal article" date="2007" name="Genome Res.">
        <title>Genome characteristics of facultatively symbiotic Frankia sp. strains reflect host range and host plant biogeography.</title>
        <authorList>
            <person name="Normand P."/>
            <person name="Lapierre P."/>
            <person name="Tisa L.S."/>
            <person name="Gogarten J.P."/>
            <person name="Alloisio N."/>
            <person name="Bagnarol E."/>
            <person name="Bassi C.A."/>
            <person name="Berry A.M."/>
            <person name="Bickhart D.M."/>
            <person name="Choisne N."/>
            <person name="Couloux A."/>
            <person name="Cournoyer B."/>
            <person name="Cruveiller S."/>
            <person name="Daubin V."/>
            <person name="Demange N."/>
            <person name="Francino M.P."/>
            <person name="Goltsman E."/>
            <person name="Huang Y."/>
            <person name="Kopp O.R."/>
            <person name="Labarre L."/>
            <person name="Lapidus A."/>
            <person name="Lavire C."/>
            <person name="Marechal J."/>
            <person name="Martinez M."/>
            <person name="Mastronunzio J.E."/>
            <person name="Mullin B.C."/>
            <person name="Niemann J."/>
            <person name="Pujic P."/>
            <person name="Rawnsley T."/>
            <person name="Rouy Z."/>
            <person name="Schenowitz C."/>
            <person name="Sellstedt A."/>
            <person name="Tavares F."/>
            <person name="Tomkins J.P."/>
            <person name="Vallenet D."/>
            <person name="Valverde C."/>
            <person name="Wall L.G."/>
            <person name="Wang Y."/>
            <person name="Medigue C."/>
            <person name="Benson D.R."/>
        </authorList>
    </citation>
    <scope>NUCLEOTIDE SEQUENCE [LARGE SCALE GENOMIC DNA]</scope>
    <source>
        <strain evidence="3">DSM 45818 / CECT 9043 / CcI3</strain>
    </source>
</reference>
<feature type="compositionally biased region" description="Pro residues" evidence="1">
    <location>
        <begin position="108"/>
        <end position="138"/>
    </location>
</feature>
<feature type="compositionally biased region" description="Low complexity" evidence="1">
    <location>
        <begin position="155"/>
        <end position="176"/>
    </location>
</feature>
<dbReference type="eggNOG" id="ENOG5033BFU">
    <property type="taxonomic scope" value="Bacteria"/>
</dbReference>
<evidence type="ECO:0000313" key="3">
    <source>
        <dbReference type="Proteomes" id="UP000001937"/>
    </source>
</evidence>
<sequence length="191" mass="19048">MPREEVVAMSARQVRRFQLERDVDVSGVSGTGAVAFGAQAPDGTCVLWWDSEHDSIGIYPTMETLLAIHGHGGSTRVVYIDAADQTVPAVAVGPAASAVPVLSAASPVPGPASPVPGPASPVPGPASPVPGPASPVPSPGSLATPARSARPNAPLRAAPSLRLGSAARSAAAARGPRPSPTRKTQPGGDGR</sequence>
<organism evidence="2 3">
    <name type="scientific">Frankia casuarinae (strain DSM 45818 / CECT 9043 / HFP020203 / CcI3)</name>
    <dbReference type="NCBI Taxonomy" id="106370"/>
    <lineage>
        <taxon>Bacteria</taxon>
        <taxon>Bacillati</taxon>
        <taxon>Actinomycetota</taxon>
        <taxon>Actinomycetes</taxon>
        <taxon>Frankiales</taxon>
        <taxon>Frankiaceae</taxon>
        <taxon>Frankia</taxon>
    </lineage>
</organism>
<gene>
    <name evidence="2" type="ordered locus">Francci3_1915</name>
</gene>
<keyword evidence="3" id="KW-1185">Reference proteome</keyword>
<protein>
    <submittedName>
        <fullName evidence="2">Uncharacterized protein</fullName>
    </submittedName>
</protein>
<evidence type="ECO:0000256" key="1">
    <source>
        <dbReference type="SAM" id="MobiDB-lite"/>
    </source>
</evidence>
<dbReference type="EMBL" id="CP000249">
    <property type="protein sequence ID" value="ABD11291.1"/>
    <property type="molecule type" value="Genomic_DNA"/>
</dbReference>
<proteinExistence type="predicted"/>
<accession>Q2JBQ1</accession>
<dbReference type="STRING" id="106370.Francci3_1915"/>
<evidence type="ECO:0000313" key="2">
    <source>
        <dbReference type="EMBL" id="ABD11291.1"/>
    </source>
</evidence>
<dbReference type="HOGENOM" id="CLU_1419621_0_0_11"/>
<dbReference type="AlphaFoldDB" id="Q2JBQ1"/>
<name>Q2JBQ1_FRACC</name>
<dbReference type="Proteomes" id="UP000001937">
    <property type="component" value="Chromosome"/>
</dbReference>